<evidence type="ECO:0000256" key="1">
    <source>
        <dbReference type="SAM" id="MobiDB-lite"/>
    </source>
</evidence>
<organism evidence="3 4">
    <name type="scientific">Streptomyces roseoverticillatus</name>
    <dbReference type="NCBI Taxonomy" id="66429"/>
    <lineage>
        <taxon>Bacteria</taxon>
        <taxon>Bacillati</taxon>
        <taxon>Actinomycetota</taxon>
        <taxon>Actinomycetes</taxon>
        <taxon>Kitasatosporales</taxon>
        <taxon>Streptomycetaceae</taxon>
        <taxon>Streptomyces</taxon>
    </lineage>
</organism>
<feature type="domain" description="Trypsin-co-occurring" evidence="2">
    <location>
        <begin position="77"/>
        <end position="154"/>
    </location>
</feature>
<dbReference type="RefSeq" id="WP_366086155.1">
    <property type="nucleotide sequence ID" value="NZ_JBFASG010000001.1"/>
</dbReference>
<comment type="caution">
    <text evidence="3">The sequence shown here is derived from an EMBL/GenBank/DDBJ whole genome shotgun (WGS) entry which is preliminary data.</text>
</comment>
<protein>
    <submittedName>
        <fullName evidence="3">Trypco2 family protein</fullName>
    </submittedName>
</protein>
<feature type="region of interest" description="Disordered" evidence="1">
    <location>
        <begin position="16"/>
        <end position="41"/>
    </location>
</feature>
<evidence type="ECO:0000313" key="3">
    <source>
        <dbReference type="EMBL" id="MEV4921249.1"/>
    </source>
</evidence>
<accession>A0ABV3IMC8</accession>
<evidence type="ECO:0000313" key="4">
    <source>
        <dbReference type="Proteomes" id="UP001552479"/>
    </source>
</evidence>
<proteinExistence type="predicted"/>
<dbReference type="InterPro" id="IPR045608">
    <property type="entry name" value="Trypco2"/>
</dbReference>
<name>A0ABV3IMC8_9ACTN</name>
<sequence length="181" mass="18931">MDLGLALVRAFAHDRRDAARPQRASGSIPGRVQLGDQDPMQPLPEPGLVVMPLLYAESACFRDERQHEGDALGSGDMELAAAVQAVRDELMSAAAQGAGSGITFKVGPIALEFTVELKKDARARGGIRAFVVSGETDAGMSRTRTHRVSLTLEPVQANGEPVLIADDDEGDVSGLAGAGTP</sequence>
<keyword evidence="4" id="KW-1185">Reference proteome</keyword>
<dbReference type="Pfam" id="PF19631">
    <property type="entry name" value="Trypco2"/>
    <property type="match status" value="1"/>
</dbReference>
<gene>
    <name evidence="3" type="ORF">AB0L03_00060</name>
</gene>
<dbReference type="Proteomes" id="UP001552479">
    <property type="component" value="Unassembled WGS sequence"/>
</dbReference>
<reference evidence="3 4" key="1">
    <citation type="submission" date="2024-06" db="EMBL/GenBank/DDBJ databases">
        <title>The Natural Products Discovery Center: Release of the First 8490 Sequenced Strains for Exploring Actinobacteria Biosynthetic Diversity.</title>
        <authorList>
            <person name="Kalkreuter E."/>
            <person name="Kautsar S.A."/>
            <person name="Yang D."/>
            <person name="Bader C.D."/>
            <person name="Teijaro C.N."/>
            <person name="Fluegel L."/>
            <person name="Davis C.M."/>
            <person name="Simpson J.R."/>
            <person name="Lauterbach L."/>
            <person name="Steele A.D."/>
            <person name="Gui C."/>
            <person name="Meng S."/>
            <person name="Li G."/>
            <person name="Viehrig K."/>
            <person name="Ye F."/>
            <person name="Su P."/>
            <person name="Kiefer A.F."/>
            <person name="Nichols A."/>
            <person name="Cepeda A.J."/>
            <person name="Yan W."/>
            <person name="Fan B."/>
            <person name="Jiang Y."/>
            <person name="Adhikari A."/>
            <person name="Zheng C.-J."/>
            <person name="Schuster L."/>
            <person name="Cowan T.M."/>
            <person name="Smanski M.J."/>
            <person name="Chevrette M.G."/>
            <person name="De Carvalho L.P.S."/>
            <person name="Shen B."/>
        </authorList>
    </citation>
    <scope>NUCLEOTIDE SEQUENCE [LARGE SCALE GENOMIC DNA]</scope>
    <source>
        <strain evidence="3 4">NPDC053791</strain>
    </source>
</reference>
<dbReference type="EMBL" id="JBFASG010000001">
    <property type="protein sequence ID" value="MEV4921249.1"/>
    <property type="molecule type" value="Genomic_DNA"/>
</dbReference>
<evidence type="ECO:0000259" key="2">
    <source>
        <dbReference type="Pfam" id="PF19631"/>
    </source>
</evidence>